<dbReference type="InterPro" id="IPR013216">
    <property type="entry name" value="Methyltransf_11"/>
</dbReference>
<dbReference type="AlphaFoldDB" id="A0A6P5SXU9"/>
<dbReference type="KEGG" id="pavi:110760500"/>
<dbReference type="CDD" id="cd02440">
    <property type="entry name" value="AdoMet_MTases"/>
    <property type="match status" value="1"/>
</dbReference>
<keyword evidence="1" id="KW-1133">Transmembrane helix</keyword>
<evidence type="ECO:0000313" key="5">
    <source>
        <dbReference type="RefSeq" id="XP_021818473.1"/>
    </source>
</evidence>
<dbReference type="PANTHER" id="PTHR45085">
    <property type="entry name" value="F21J9.14"/>
    <property type="match status" value="1"/>
</dbReference>
<dbReference type="GO" id="GO:0008757">
    <property type="term" value="F:S-adenosylmethionine-dependent methyltransferase activity"/>
    <property type="evidence" value="ECO:0007669"/>
    <property type="project" value="InterPro"/>
</dbReference>
<dbReference type="RefSeq" id="XP_021818473.1">
    <property type="nucleotide sequence ID" value="XM_021962781.1"/>
</dbReference>
<proteinExistence type="predicted"/>
<dbReference type="RefSeq" id="XP_021818471.1">
    <property type="nucleotide sequence ID" value="XM_021962779.1"/>
</dbReference>
<reference evidence="4 5" key="1">
    <citation type="submission" date="2025-04" db="UniProtKB">
        <authorList>
            <consortium name="RefSeq"/>
        </authorList>
    </citation>
    <scope>IDENTIFICATION</scope>
</reference>
<evidence type="ECO:0000313" key="4">
    <source>
        <dbReference type="RefSeq" id="XP_021818471.1"/>
    </source>
</evidence>
<dbReference type="InterPro" id="IPR029063">
    <property type="entry name" value="SAM-dependent_MTases_sf"/>
</dbReference>
<keyword evidence="1" id="KW-0472">Membrane</keyword>
<organism evidence="3 5">
    <name type="scientific">Prunus avium</name>
    <name type="common">Cherry</name>
    <name type="synonym">Cerasus avium</name>
    <dbReference type="NCBI Taxonomy" id="42229"/>
    <lineage>
        <taxon>Eukaryota</taxon>
        <taxon>Viridiplantae</taxon>
        <taxon>Streptophyta</taxon>
        <taxon>Embryophyta</taxon>
        <taxon>Tracheophyta</taxon>
        <taxon>Spermatophyta</taxon>
        <taxon>Magnoliopsida</taxon>
        <taxon>eudicotyledons</taxon>
        <taxon>Gunneridae</taxon>
        <taxon>Pentapetalae</taxon>
        <taxon>rosids</taxon>
        <taxon>fabids</taxon>
        <taxon>Rosales</taxon>
        <taxon>Rosaceae</taxon>
        <taxon>Amygdaloideae</taxon>
        <taxon>Amygdaleae</taxon>
        <taxon>Prunus</taxon>
    </lineage>
</organism>
<dbReference type="Proteomes" id="UP000515124">
    <property type="component" value="Unplaced"/>
</dbReference>
<dbReference type="SUPFAM" id="SSF53335">
    <property type="entry name" value="S-adenosyl-L-methionine-dependent methyltransferases"/>
    <property type="match status" value="1"/>
</dbReference>
<dbReference type="Gene3D" id="3.40.50.150">
    <property type="entry name" value="Vaccinia Virus protein VP39"/>
    <property type="match status" value="1"/>
</dbReference>
<dbReference type="PANTHER" id="PTHR45085:SF2">
    <property type="entry name" value="F21J9.14"/>
    <property type="match status" value="1"/>
</dbReference>
<gene>
    <name evidence="4 5" type="primary">LOC110760500</name>
</gene>
<feature type="transmembrane region" description="Helical" evidence="1">
    <location>
        <begin position="49"/>
        <end position="68"/>
    </location>
</feature>
<feature type="domain" description="Methyltransferase type 11" evidence="2">
    <location>
        <begin position="159"/>
        <end position="240"/>
    </location>
</feature>
<keyword evidence="1" id="KW-0812">Transmembrane</keyword>
<accession>A0A6P5SXU9</accession>
<name>A0A6P5SXU9_PRUAV</name>
<evidence type="ECO:0000259" key="2">
    <source>
        <dbReference type="Pfam" id="PF08241"/>
    </source>
</evidence>
<sequence length="302" mass="34993">MIRRERVQKRKLEKTLLGFPHISHLLLLNELESSCRDNMKTSTQPKLLTFKYVFLSLLLTLPILLLVLRLQPQNLHWTAAAPGNIRPPTVPNITTRGIRIRPGYTSYEAYIQRQVNKTLNPRLRQVWITRDWDRKIQVFSQFFQHLKRRSLLSNDSKSLCIGARVGQEVEALRRVGVSDSVGIDLVPYPPLVVKGDFHNQPFRNDTFDFEFSNVFDHALLPDKFVAEIERTLKPRGICVLHVAVARRTDKYSANDLFSIKPLVEMFRRSELVQVREIDGFGANTEAVFMKRETGYGEHIQRS</sequence>
<keyword evidence="3" id="KW-1185">Reference proteome</keyword>
<dbReference type="Pfam" id="PF08241">
    <property type="entry name" value="Methyltransf_11"/>
    <property type="match status" value="1"/>
</dbReference>
<dbReference type="GeneID" id="110760500"/>
<evidence type="ECO:0000256" key="1">
    <source>
        <dbReference type="SAM" id="Phobius"/>
    </source>
</evidence>
<protein>
    <submittedName>
        <fullName evidence="4">Uncharacterized protein LOC110760500 isoform X1</fullName>
    </submittedName>
    <submittedName>
        <fullName evidence="5">Uncharacterized protein LOC110760500 isoform X2</fullName>
    </submittedName>
</protein>
<evidence type="ECO:0000313" key="3">
    <source>
        <dbReference type="Proteomes" id="UP000515124"/>
    </source>
</evidence>